<dbReference type="EMBL" id="OY731398">
    <property type="protein sequence ID" value="CAJ1809158.1"/>
    <property type="molecule type" value="Genomic_DNA"/>
</dbReference>
<dbReference type="SUPFAM" id="SSF53756">
    <property type="entry name" value="UDP-Glycosyltransferase/glycogen phosphorylase"/>
    <property type="match status" value="1"/>
</dbReference>
<dbReference type="Proteomes" id="UP001189624">
    <property type="component" value="Chromosome 1"/>
</dbReference>
<reference evidence="4" key="1">
    <citation type="submission" date="2023-10" db="EMBL/GenBank/DDBJ databases">
        <authorList>
            <person name="Domelevo Entfellner J.-B."/>
        </authorList>
    </citation>
    <scope>NUCLEOTIDE SEQUENCE</scope>
</reference>
<keyword evidence="2" id="KW-0328">Glycosyltransferase</keyword>
<protein>
    <submittedName>
        <fullName evidence="4">Uncharacterized protein</fullName>
    </submittedName>
</protein>
<name>A0AA86RZY7_9FABA</name>
<accession>A0AA86RZY7</accession>
<dbReference type="PANTHER" id="PTHR48047">
    <property type="entry name" value="GLYCOSYLTRANSFERASE"/>
    <property type="match status" value="1"/>
</dbReference>
<evidence type="ECO:0000256" key="3">
    <source>
        <dbReference type="SAM" id="MobiDB-lite"/>
    </source>
</evidence>
<dbReference type="Gene3D" id="3.40.50.2000">
    <property type="entry name" value="Glycogen Phosphorylase B"/>
    <property type="match status" value="1"/>
</dbReference>
<evidence type="ECO:0000313" key="5">
    <source>
        <dbReference type="Proteomes" id="UP001189624"/>
    </source>
</evidence>
<comment type="similarity">
    <text evidence="1">Belongs to the UDP-glycosyltransferase family.</text>
</comment>
<dbReference type="PANTHER" id="PTHR48047:SF150">
    <property type="entry name" value="SOLANIDINE UDP-GLUCOSE GLUCOSYLTRANSFERASE 1"/>
    <property type="match status" value="1"/>
</dbReference>
<keyword evidence="2" id="KW-0808">Transferase</keyword>
<dbReference type="GO" id="GO:0035251">
    <property type="term" value="F:UDP-glucosyltransferase activity"/>
    <property type="evidence" value="ECO:0007669"/>
    <property type="project" value="TreeGrafter"/>
</dbReference>
<organism evidence="4 5">
    <name type="scientific">Sphenostylis stenocarpa</name>
    <dbReference type="NCBI Taxonomy" id="92480"/>
    <lineage>
        <taxon>Eukaryota</taxon>
        <taxon>Viridiplantae</taxon>
        <taxon>Streptophyta</taxon>
        <taxon>Embryophyta</taxon>
        <taxon>Tracheophyta</taxon>
        <taxon>Spermatophyta</taxon>
        <taxon>Magnoliopsida</taxon>
        <taxon>eudicotyledons</taxon>
        <taxon>Gunneridae</taxon>
        <taxon>Pentapetalae</taxon>
        <taxon>rosids</taxon>
        <taxon>fabids</taxon>
        <taxon>Fabales</taxon>
        <taxon>Fabaceae</taxon>
        <taxon>Papilionoideae</taxon>
        <taxon>50 kb inversion clade</taxon>
        <taxon>NPAAA clade</taxon>
        <taxon>indigoferoid/millettioid clade</taxon>
        <taxon>Phaseoleae</taxon>
        <taxon>Sphenostylis</taxon>
    </lineage>
</organism>
<proteinExistence type="inferred from homology"/>
<dbReference type="AlphaFoldDB" id="A0AA86RZY7"/>
<feature type="compositionally biased region" description="Polar residues" evidence="3">
    <location>
        <begin position="11"/>
        <end position="22"/>
    </location>
</feature>
<feature type="region of interest" description="Disordered" evidence="3">
    <location>
        <begin position="1"/>
        <end position="22"/>
    </location>
</feature>
<gene>
    <name evidence="4" type="ORF">AYBTSS11_LOCUS846</name>
</gene>
<evidence type="ECO:0000313" key="4">
    <source>
        <dbReference type="EMBL" id="CAJ1809158.1"/>
    </source>
</evidence>
<evidence type="ECO:0000256" key="2">
    <source>
        <dbReference type="ARBA" id="ARBA00022676"/>
    </source>
</evidence>
<dbReference type="Gramene" id="rna-AYBTSS11_LOCUS846">
    <property type="protein sequence ID" value="CAJ1809158.1"/>
    <property type="gene ID" value="gene-AYBTSS11_LOCUS846"/>
</dbReference>
<keyword evidence="5" id="KW-1185">Reference proteome</keyword>
<evidence type="ECO:0000256" key="1">
    <source>
        <dbReference type="ARBA" id="ARBA00009995"/>
    </source>
</evidence>
<sequence length="154" mass="17473">MEEQSVALSGASDSKYSHKTGQFRTQRLLKSHPYAENRKHLPKKYNLIYIEKAMDSQPHHELHVIFLPYPTPGHMNPMIDTARLFARHGVSVTIITTPANALPFQDFTRGYHIRTQLVTFPAAEVGLPEGVENIKDSTSLELFFRIDSGILDKN</sequence>